<reference evidence="1" key="1">
    <citation type="submission" date="2014-05" db="EMBL/GenBank/DDBJ databases">
        <authorList>
            <person name="Chronopoulou M."/>
        </authorList>
    </citation>
    <scope>NUCLEOTIDE SEQUENCE</scope>
    <source>
        <tissue evidence="1">Whole organism</tissue>
    </source>
</reference>
<dbReference type="EMBL" id="HACA01011502">
    <property type="protein sequence ID" value="CDW28863.1"/>
    <property type="molecule type" value="Transcribed_RNA"/>
</dbReference>
<proteinExistence type="predicted"/>
<accession>A0A0K2TS87</accession>
<sequence>GIFFPSEATTPRAIVWTRSLLWKIPWTSSFVSTRQRSFRRLWNCSTGKSFLSEEFFTIVKCEDILAPLEYPDFHAPVRRECGIYVKETFPNFAL</sequence>
<name>A0A0K2TS87_LEPSM</name>
<feature type="non-terminal residue" evidence="1">
    <location>
        <position position="1"/>
    </location>
</feature>
<dbReference type="AlphaFoldDB" id="A0A0K2TS87"/>
<organism evidence="1">
    <name type="scientific">Lepeophtheirus salmonis</name>
    <name type="common">Salmon louse</name>
    <name type="synonym">Caligus salmonis</name>
    <dbReference type="NCBI Taxonomy" id="72036"/>
    <lineage>
        <taxon>Eukaryota</taxon>
        <taxon>Metazoa</taxon>
        <taxon>Ecdysozoa</taxon>
        <taxon>Arthropoda</taxon>
        <taxon>Crustacea</taxon>
        <taxon>Multicrustacea</taxon>
        <taxon>Hexanauplia</taxon>
        <taxon>Copepoda</taxon>
        <taxon>Siphonostomatoida</taxon>
        <taxon>Caligidae</taxon>
        <taxon>Lepeophtheirus</taxon>
    </lineage>
</organism>
<evidence type="ECO:0000313" key="1">
    <source>
        <dbReference type="EMBL" id="CDW28863.1"/>
    </source>
</evidence>
<protein>
    <submittedName>
        <fullName evidence="1">Uncharacterized protein</fullName>
    </submittedName>
</protein>